<accession>A0ABN3HFB3</accession>
<protein>
    <submittedName>
        <fullName evidence="2">Uncharacterized protein</fullName>
    </submittedName>
</protein>
<sequence length="83" mass="8248">MVIGTGGVTATAGSADEGGAHSAATTPNAATVAPARFKTDMLMTSVTLQGGRRAVRARRPGAGGFDSLRASASGCGWFRLAPL</sequence>
<reference evidence="2 3" key="1">
    <citation type="journal article" date="2019" name="Int. J. Syst. Evol. Microbiol.">
        <title>The Global Catalogue of Microorganisms (GCM) 10K type strain sequencing project: providing services to taxonomists for standard genome sequencing and annotation.</title>
        <authorList>
            <consortium name="The Broad Institute Genomics Platform"/>
            <consortium name="The Broad Institute Genome Sequencing Center for Infectious Disease"/>
            <person name="Wu L."/>
            <person name="Ma J."/>
        </authorList>
    </citation>
    <scope>NUCLEOTIDE SEQUENCE [LARGE SCALE GENOMIC DNA]</scope>
    <source>
        <strain evidence="2 3">JCM 16227</strain>
    </source>
</reference>
<evidence type="ECO:0000256" key="1">
    <source>
        <dbReference type="SAM" id="MobiDB-lite"/>
    </source>
</evidence>
<evidence type="ECO:0000313" key="3">
    <source>
        <dbReference type="Proteomes" id="UP001501170"/>
    </source>
</evidence>
<evidence type="ECO:0000313" key="2">
    <source>
        <dbReference type="EMBL" id="GAA2378539.1"/>
    </source>
</evidence>
<keyword evidence="3" id="KW-1185">Reference proteome</keyword>
<organism evidence="2 3">
    <name type="scientific">Gordonia cholesterolivorans</name>
    <dbReference type="NCBI Taxonomy" id="559625"/>
    <lineage>
        <taxon>Bacteria</taxon>
        <taxon>Bacillati</taxon>
        <taxon>Actinomycetota</taxon>
        <taxon>Actinomycetes</taxon>
        <taxon>Mycobacteriales</taxon>
        <taxon>Gordoniaceae</taxon>
        <taxon>Gordonia</taxon>
    </lineage>
</organism>
<comment type="caution">
    <text evidence="2">The sequence shown here is derived from an EMBL/GenBank/DDBJ whole genome shotgun (WGS) entry which is preliminary data.</text>
</comment>
<gene>
    <name evidence="2" type="ORF">GCM10009855_18050</name>
</gene>
<dbReference type="EMBL" id="BAAARB010000007">
    <property type="protein sequence ID" value="GAA2378539.1"/>
    <property type="molecule type" value="Genomic_DNA"/>
</dbReference>
<name>A0ABN3HFB3_9ACTN</name>
<dbReference type="Proteomes" id="UP001501170">
    <property type="component" value="Unassembled WGS sequence"/>
</dbReference>
<feature type="region of interest" description="Disordered" evidence="1">
    <location>
        <begin position="1"/>
        <end position="27"/>
    </location>
</feature>
<proteinExistence type="predicted"/>